<feature type="active site" description="Phosphocysteine intermediate; for EIIB activity" evidence="11">
    <location>
        <position position="420"/>
    </location>
</feature>
<dbReference type="GeneID" id="57013683"/>
<evidence type="ECO:0000313" key="20">
    <source>
        <dbReference type="Proteomes" id="UP000198945"/>
    </source>
</evidence>
<evidence type="ECO:0000256" key="12">
    <source>
        <dbReference type="SAM" id="Phobius"/>
    </source>
</evidence>
<dbReference type="Proteomes" id="UP000295758">
    <property type="component" value="Unassembled WGS sequence"/>
</dbReference>
<evidence type="ECO:0000256" key="11">
    <source>
        <dbReference type="PROSITE-ProRule" id="PRU00421"/>
    </source>
</evidence>
<evidence type="ECO:0000313" key="23">
    <source>
        <dbReference type="Proteomes" id="UP000295758"/>
    </source>
</evidence>
<evidence type="ECO:0000256" key="10">
    <source>
        <dbReference type="ARBA" id="ARBA00023136"/>
    </source>
</evidence>
<keyword evidence="4" id="KW-0762">Sugar transport</keyword>
<evidence type="ECO:0000259" key="14">
    <source>
        <dbReference type="PROSITE" id="PS51103"/>
    </source>
</evidence>
<keyword evidence="6" id="KW-0598">Phosphotransferase system</keyword>
<evidence type="ECO:0000256" key="1">
    <source>
        <dbReference type="ARBA" id="ARBA00004651"/>
    </source>
</evidence>
<feature type="transmembrane region" description="Helical" evidence="12">
    <location>
        <begin position="197"/>
        <end position="217"/>
    </location>
</feature>
<feature type="transmembrane region" description="Helical" evidence="12">
    <location>
        <begin position="331"/>
        <end position="352"/>
    </location>
</feature>
<dbReference type="NCBIfam" id="TIGR00826">
    <property type="entry name" value="EIIB_glc"/>
    <property type="match status" value="1"/>
</dbReference>
<keyword evidence="3" id="KW-1003">Cell membrane</keyword>
<evidence type="ECO:0000313" key="18">
    <source>
        <dbReference type="EMBL" id="TDS27718.1"/>
    </source>
</evidence>
<evidence type="ECO:0000313" key="15">
    <source>
        <dbReference type="EMBL" id="PXV68304.1"/>
    </source>
</evidence>
<dbReference type="EMBL" id="FMYT01000016">
    <property type="protein sequence ID" value="SDC85650.1"/>
    <property type="molecule type" value="Genomic_DNA"/>
</dbReference>
<feature type="domain" description="PTS EIIB type-1" evidence="13">
    <location>
        <begin position="398"/>
        <end position="479"/>
    </location>
</feature>
<dbReference type="AlphaFoldDB" id="A0A1G6PZN3"/>
<dbReference type="InterPro" id="IPR010974">
    <property type="entry name" value="PTS_IIBC_nag"/>
</dbReference>
<keyword evidence="9 12" id="KW-1133">Transmembrane helix</keyword>
<feature type="transmembrane region" description="Helical" evidence="12">
    <location>
        <begin position="133"/>
        <end position="154"/>
    </location>
</feature>
<dbReference type="Proteomes" id="UP000198945">
    <property type="component" value="Unassembled WGS sequence"/>
</dbReference>
<dbReference type="EMBL" id="FNEH01000018">
    <property type="protein sequence ID" value="SDI87302.1"/>
    <property type="molecule type" value="Genomic_DNA"/>
</dbReference>
<dbReference type="GO" id="GO:0015572">
    <property type="term" value="F:N-acetylglucosamine transmembrane transporter activity"/>
    <property type="evidence" value="ECO:0007669"/>
    <property type="project" value="InterPro"/>
</dbReference>
<accession>A0A1G6PZN3</accession>
<evidence type="ECO:0000313" key="19">
    <source>
        <dbReference type="EMBL" id="TDX38393.1"/>
    </source>
</evidence>
<protein>
    <submittedName>
        <fullName evidence="15">PTS system N-acetylglucosamine-specific IIB component (Glc family) /PTS system N-acetylglucosamine-specific IIC component (Glc family)</fullName>
    </submittedName>
    <submittedName>
        <fullName evidence="16">PTS system N-acetylglucosamine-specific IIB component, Glc family /PTS system N-acetylglucosamine-specific IIC component, Glc family</fullName>
    </submittedName>
</protein>
<gene>
    <name evidence="18" type="ORF">BY453_1254</name>
    <name evidence="19" type="ORF">C7954_1363</name>
    <name evidence="15" type="ORF">C8C78_10598</name>
    <name evidence="16" type="ORF">SAMN04488597_11619</name>
    <name evidence="17" type="ORF">SAMN04515654_1185</name>
</gene>
<feature type="transmembrane region" description="Helical" evidence="12">
    <location>
        <begin position="229"/>
        <end position="253"/>
    </location>
</feature>
<evidence type="ECO:0000259" key="13">
    <source>
        <dbReference type="PROSITE" id="PS51098"/>
    </source>
</evidence>
<dbReference type="GO" id="GO:0005886">
    <property type="term" value="C:plasma membrane"/>
    <property type="evidence" value="ECO:0007669"/>
    <property type="project" value="UniProtKB-SubCell"/>
</dbReference>
<dbReference type="FunFam" id="3.30.1360.60:FF:000001">
    <property type="entry name" value="PTS system glucose-specific IIBC component PtsG"/>
    <property type="match status" value="1"/>
</dbReference>
<feature type="transmembrane region" description="Helical" evidence="12">
    <location>
        <begin position="259"/>
        <end position="278"/>
    </location>
</feature>
<dbReference type="CDD" id="cd00212">
    <property type="entry name" value="PTS_IIB_glc"/>
    <property type="match status" value="1"/>
</dbReference>
<keyword evidence="5" id="KW-0808">Transferase</keyword>
<keyword evidence="8" id="KW-0418">Kinase</keyword>
<dbReference type="NCBIfam" id="TIGR01998">
    <property type="entry name" value="PTS-II-BC-nag"/>
    <property type="match status" value="1"/>
</dbReference>
<reference evidence="18 23" key="3">
    <citation type="submission" date="2019-03" db="EMBL/GenBank/DDBJ databases">
        <title>Deep subsurface shale carbon reservoir microbial communities from Ohio and West Virginia, USA.</title>
        <authorList>
            <person name="Wrighton K."/>
        </authorList>
    </citation>
    <scope>NUCLEOTIDE SEQUENCE [LARGE SCALE GENOMIC DNA]</scope>
    <source>
        <strain evidence="18 23">UTICA-S4D12</strain>
    </source>
</reference>
<evidence type="ECO:0000313" key="24">
    <source>
        <dbReference type="Proteomes" id="UP000324896"/>
    </source>
</evidence>
<reference evidence="17 20" key="2">
    <citation type="submission" date="2016-10" db="EMBL/GenBank/DDBJ databases">
        <authorList>
            <person name="de Groot N.N."/>
        </authorList>
    </citation>
    <scope>NUCLEOTIDE SEQUENCE [LARGE SCALE GENOMIC DNA]</scope>
    <source>
        <strain evidence="17 20">WG7</strain>
    </source>
</reference>
<evidence type="ECO:0000256" key="5">
    <source>
        <dbReference type="ARBA" id="ARBA00022679"/>
    </source>
</evidence>
<evidence type="ECO:0000313" key="22">
    <source>
        <dbReference type="Proteomes" id="UP000295472"/>
    </source>
</evidence>
<dbReference type="GO" id="GO:0015764">
    <property type="term" value="P:N-acetylglucosamine transport"/>
    <property type="evidence" value="ECO:0007669"/>
    <property type="project" value="TreeGrafter"/>
</dbReference>
<dbReference type="EMBL" id="SOEF01000036">
    <property type="protein sequence ID" value="TDX38393.1"/>
    <property type="molecule type" value="Genomic_DNA"/>
</dbReference>
<keyword evidence="10 12" id="KW-0472">Membrane</keyword>
<sequence>MKNVFSQLQRIGKSLMLPIAVLPAAALLLRLGAGDVFDIPFVMAAGSAIFDNLALLFGIGVAVGIAHDSSGSAGLAGAVGYLVITNGTQAINSDINMGVLAGIIGGLVAGALYNRYHDIQLPDFLGFFGGRRFVPIITGAAAVVLAGVFGFIWPPIQDAIQSAGQWIIDAGAVGVFVYGFLNRLLIPLGLHHVINSFIWFVFGEFTTAAGEVVTGDLSRFFAGDPSAGFFMSGFFPMMMFGLPAAALAMYHSAKPENKAAVSGIFLSVGLTSFLTGITEPIEFSFMFLAPVLYFIHAVLTGLSLVVTYILGIQHGFGFSAGAIDYFLNYGLATRPIMIIPIGIAFFAIYYFLFRFAIEKFNIPTPGRLDAETADAGVSVMPETQQQKNGASKSESDSIGKSKAYIEALGGKDNIKRLEACITRLRLEVEDSSIIDEKALQKLGATGVLKANKNNAQVVVGTKAEMIADDINAELKKMKE</sequence>
<dbReference type="EMBL" id="QICM01000005">
    <property type="protein sequence ID" value="PXV68304.1"/>
    <property type="molecule type" value="Genomic_DNA"/>
</dbReference>
<dbReference type="Proteomes" id="UP000324896">
    <property type="component" value="Unassembled WGS sequence"/>
</dbReference>
<dbReference type="RefSeq" id="WP_089716057.1">
    <property type="nucleotide sequence ID" value="NZ_FMYT01000016.1"/>
</dbReference>
<dbReference type="PANTHER" id="PTHR30009">
    <property type="entry name" value="CYTOCHROME C-TYPE SYNTHESIS PROTEIN AND PTS TRANSMEMBRANE COMPONENT"/>
    <property type="match status" value="1"/>
</dbReference>
<evidence type="ECO:0000256" key="2">
    <source>
        <dbReference type="ARBA" id="ARBA00022448"/>
    </source>
</evidence>
<feature type="transmembrane region" description="Helical" evidence="12">
    <location>
        <begin position="95"/>
        <end position="113"/>
    </location>
</feature>
<reference evidence="16 24" key="1">
    <citation type="submission" date="2016-10" db="EMBL/GenBank/DDBJ databases">
        <authorList>
            <person name="Varghese N."/>
            <person name="Submissions S."/>
        </authorList>
    </citation>
    <scope>NUCLEOTIDE SEQUENCE [LARGE SCALE GENOMIC DNA]</scope>
    <source>
        <strain evidence="16 24">WG10</strain>
    </source>
</reference>
<evidence type="ECO:0000313" key="16">
    <source>
        <dbReference type="EMBL" id="SDC85650.1"/>
    </source>
</evidence>
<feature type="transmembrane region" description="Helical" evidence="12">
    <location>
        <begin position="166"/>
        <end position="185"/>
    </location>
</feature>
<evidence type="ECO:0000256" key="8">
    <source>
        <dbReference type="ARBA" id="ARBA00022777"/>
    </source>
</evidence>
<dbReference type="InterPro" id="IPR001996">
    <property type="entry name" value="PTS_IIB_1"/>
</dbReference>
<dbReference type="PANTHER" id="PTHR30009:SF4">
    <property type="entry name" value="PTS SYSTEM N-ACETYLGLUCOSAMINE-SPECIFIC EIICBA COMPONENT"/>
    <property type="match status" value="1"/>
</dbReference>
<dbReference type="Pfam" id="PF02378">
    <property type="entry name" value="PTS_EIIC"/>
    <property type="match status" value="1"/>
</dbReference>
<dbReference type="Proteomes" id="UP000247389">
    <property type="component" value="Unassembled WGS sequence"/>
</dbReference>
<keyword evidence="7 12" id="KW-0812">Transmembrane</keyword>
<keyword evidence="2" id="KW-0813">Transport</keyword>
<dbReference type="InterPro" id="IPR018113">
    <property type="entry name" value="PTrfase_EIIB_Cys"/>
</dbReference>
<dbReference type="GO" id="GO:0090563">
    <property type="term" value="F:protein-phosphocysteine-sugar phosphotransferase activity"/>
    <property type="evidence" value="ECO:0007669"/>
    <property type="project" value="TreeGrafter"/>
</dbReference>
<comment type="subcellular location">
    <subcellularLocation>
        <location evidence="1">Cell membrane</location>
        <topology evidence="1">Multi-pass membrane protein</topology>
    </subcellularLocation>
</comment>
<dbReference type="PROSITE" id="PS01035">
    <property type="entry name" value="PTS_EIIB_TYPE_1_CYS"/>
    <property type="match status" value="1"/>
</dbReference>
<evidence type="ECO:0000313" key="21">
    <source>
        <dbReference type="Proteomes" id="UP000247389"/>
    </source>
</evidence>
<dbReference type="GO" id="GO:0008982">
    <property type="term" value="F:protein-N(PI)-phosphohistidine-sugar phosphotransferase activity"/>
    <property type="evidence" value="ECO:0007669"/>
    <property type="project" value="InterPro"/>
</dbReference>
<evidence type="ECO:0000256" key="9">
    <source>
        <dbReference type="ARBA" id="ARBA00022989"/>
    </source>
</evidence>
<feature type="transmembrane region" description="Helical" evidence="12">
    <location>
        <begin position="53"/>
        <end position="83"/>
    </location>
</feature>
<dbReference type="Proteomes" id="UP000295472">
    <property type="component" value="Unassembled WGS sequence"/>
</dbReference>
<dbReference type="GO" id="GO:0016301">
    <property type="term" value="F:kinase activity"/>
    <property type="evidence" value="ECO:0007669"/>
    <property type="project" value="UniProtKB-KW"/>
</dbReference>
<evidence type="ECO:0000256" key="6">
    <source>
        <dbReference type="ARBA" id="ARBA00022683"/>
    </source>
</evidence>
<dbReference type="InterPro" id="IPR050429">
    <property type="entry name" value="PTS_Glucose_EIICBA"/>
</dbReference>
<name>A0A1G6PZN3_9FIRM</name>
<dbReference type="EMBL" id="SOAA01000025">
    <property type="protein sequence ID" value="TDS27718.1"/>
    <property type="molecule type" value="Genomic_DNA"/>
</dbReference>
<dbReference type="PROSITE" id="PS51103">
    <property type="entry name" value="PTS_EIIC_TYPE_1"/>
    <property type="match status" value="1"/>
</dbReference>
<proteinExistence type="predicted"/>
<feature type="domain" description="PTS EIIC type-1" evidence="14">
    <location>
        <begin position="2"/>
        <end position="369"/>
    </location>
</feature>
<dbReference type="InterPro" id="IPR003352">
    <property type="entry name" value="PTS_EIIC"/>
</dbReference>
<evidence type="ECO:0000256" key="3">
    <source>
        <dbReference type="ARBA" id="ARBA00022475"/>
    </source>
</evidence>
<organism evidence="16 24">
    <name type="scientific">Halanaerobium congolense</name>
    <dbReference type="NCBI Taxonomy" id="54121"/>
    <lineage>
        <taxon>Bacteria</taxon>
        <taxon>Bacillati</taxon>
        <taxon>Bacillota</taxon>
        <taxon>Clostridia</taxon>
        <taxon>Halanaerobiales</taxon>
        <taxon>Halanaerobiaceae</taxon>
        <taxon>Halanaerobium</taxon>
    </lineage>
</organism>
<evidence type="ECO:0000256" key="7">
    <source>
        <dbReference type="ARBA" id="ARBA00022692"/>
    </source>
</evidence>
<dbReference type="SUPFAM" id="SSF55604">
    <property type="entry name" value="Glucose permease domain IIB"/>
    <property type="match status" value="1"/>
</dbReference>
<dbReference type="Pfam" id="PF00367">
    <property type="entry name" value="PTS_EIIB"/>
    <property type="match status" value="1"/>
</dbReference>
<evidence type="ECO:0000256" key="4">
    <source>
        <dbReference type="ARBA" id="ARBA00022597"/>
    </source>
</evidence>
<dbReference type="GO" id="GO:0019866">
    <property type="term" value="C:organelle inner membrane"/>
    <property type="evidence" value="ECO:0007669"/>
    <property type="project" value="InterPro"/>
</dbReference>
<dbReference type="InterPro" id="IPR013013">
    <property type="entry name" value="PTS_EIIC_1"/>
</dbReference>
<dbReference type="GO" id="GO:0009401">
    <property type="term" value="P:phosphoenolpyruvate-dependent sugar phosphotransferase system"/>
    <property type="evidence" value="ECO:0007669"/>
    <property type="project" value="UniProtKB-KW"/>
</dbReference>
<evidence type="ECO:0000313" key="17">
    <source>
        <dbReference type="EMBL" id="SDI87302.1"/>
    </source>
</evidence>
<dbReference type="PROSITE" id="PS51098">
    <property type="entry name" value="PTS_EIIB_TYPE_1"/>
    <property type="match status" value="1"/>
</dbReference>
<reference evidence="19 22" key="4">
    <citation type="submission" date="2019-03" db="EMBL/GenBank/DDBJ databases">
        <title>Subsurface microbial communities from deep shales in Ohio and West Virginia, USA.</title>
        <authorList>
            <person name="Wrighton K."/>
        </authorList>
    </citation>
    <scope>NUCLEOTIDE SEQUENCE [LARGE SCALE GENOMIC DNA]</scope>
    <source>
        <strain evidence="19 22">DSMZ 11287</strain>
        <strain evidence="15 21">MSL28</strain>
    </source>
</reference>
<dbReference type="Gene3D" id="3.30.1360.60">
    <property type="entry name" value="Glucose permease domain IIB"/>
    <property type="match status" value="1"/>
</dbReference>
<feature type="transmembrane region" description="Helical" evidence="12">
    <location>
        <begin position="285"/>
        <end position="311"/>
    </location>
</feature>
<dbReference type="InterPro" id="IPR036878">
    <property type="entry name" value="Glu_permease_IIB"/>
</dbReference>